<protein>
    <submittedName>
        <fullName evidence="1">Uncharacterized protein</fullName>
    </submittedName>
</protein>
<name>A0ACB8A969_9AGAM</name>
<sequence length="757" mass="85697">MANVRKFIEHDVDDFRPCPVDNMLTHLLYECRDKSVSVNKETLLKQCLEAVLPLANGIATPNQTIDSQGIKANIITYTETQRELRRYAPFTVAANTALMCLGDINIPGIRAPKAANDHQNILFQRHDLKGIVQVHKSYKSVRKPDVVVLSWEGAREGHPGGQGKDKATHFLVDAQENPIKSAKWRDVRCAIEFKAKKKGTLPKPPRTYTVKNWVPTKPELLDLPYLRNEEARREEQTSSYVAQTASNVSSLGNQGSSVGSKRSRPDDQASVQSLSKRSKRPKTDANSEPPDDPADGLPIIEAPVNTPAIVQCGAYAAEMFSSHLGLQHIINLVIIDDLLYIWYLDRQQAIQCYGFNFVQDLPRFLVLLLVMDRLTEKQWGINGTFEIGETKRMALGNEHDKVVMVLGSPVSIHFGLRGRATNVYSISELEMSGDTPYPQLISGDKYVVKIFWSEESRENEPELIKKAHAIAQTEPDVIGHLPEPVWWSKFPDTSTASIRQALDLHNSNDQHDGENEGETDDNGEDNDETEDRGKNLVCGSRVLWAIVFRKLQPITQLGPTAMLKGWWQIVKCHHALWKGGLYHRDISENNLMFYRDKHDNAIGVLNDFDLSSTKETRQGNERTGTIPFMAMQLLDEEGIRGIRPHLYRHDAESLIWVLAWISLAYENGYRRRAHEDLQALFGPEPIVCAKYKRAFVMDGRYGVKPLPSQAQNWEVANNCLGMVFMYYAKRPLADLSDDCVYQEWVWKSVEPRLTDIS</sequence>
<accession>A0ACB8A969</accession>
<organism evidence="1 2">
    <name type="scientific">Hygrophoropsis aurantiaca</name>
    <dbReference type="NCBI Taxonomy" id="72124"/>
    <lineage>
        <taxon>Eukaryota</taxon>
        <taxon>Fungi</taxon>
        <taxon>Dikarya</taxon>
        <taxon>Basidiomycota</taxon>
        <taxon>Agaricomycotina</taxon>
        <taxon>Agaricomycetes</taxon>
        <taxon>Agaricomycetidae</taxon>
        <taxon>Boletales</taxon>
        <taxon>Coniophorineae</taxon>
        <taxon>Hygrophoropsidaceae</taxon>
        <taxon>Hygrophoropsis</taxon>
    </lineage>
</organism>
<comment type="caution">
    <text evidence="1">The sequence shown here is derived from an EMBL/GenBank/DDBJ whole genome shotgun (WGS) entry which is preliminary data.</text>
</comment>
<proteinExistence type="predicted"/>
<gene>
    <name evidence="1" type="ORF">BJ138DRAFT_206512</name>
</gene>
<reference evidence="1" key="1">
    <citation type="journal article" date="2021" name="New Phytol.">
        <title>Evolutionary innovations through gain and loss of genes in the ectomycorrhizal Boletales.</title>
        <authorList>
            <person name="Wu G."/>
            <person name="Miyauchi S."/>
            <person name="Morin E."/>
            <person name="Kuo A."/>
            <person name="Drula E."/>
            <person name="Varga T."/>
            <person name="Kohler A."/>
            <person name="Feng B."/>
            <person name="Cao Y."/>
            <person name="Lipzen A."/>
            <person name="Daum C."/>
            <person name="Hundley H."/>
            <person name="Pangilinan J."/>
            <person name="Johnson J."/>
            <person name="Barry K."/>
            <person name="LaButti K."/>
            <person name="Ng V."/>
            <person name="Ahrendt S."/>
            <person name="Min B."/>
            <person name="Choi I.G."/>
            <person name="Park H."/>
            <person name="Plett J.M."/>
            <person name="Magnuson J."/>
            <person name="Spatafora J.W."/>
            <person name="Nagy L.G."/>
            <person name="Henrissat B."/>
            <person name="Grigoriev I.V."/>
            <person name="Yang Z.L."/>
            <person name="Xu J."/>
            <person name="Martin F.M."/>
        </authorList>
    </citation>
    <scope>NUCLEOTIDE SEQUENCE</scope>
    <source>
        <strain evidence="1">ATCC 28755</strain>
    </source>
</reference>
<dbReference type="Proteomes" id="UP000790377">
    <property type="component" value="Unassembled WGS sequence"/>
</dbReference>
<evidence type="ECO:0000313" key="1">
    <source>
        <dbReference type="EMBL" id="KAH7909633.1"/>
    </source>
</evidence>
<keyword evidence="2" id="KW-1185">Reference proteome</keyword>
<evidence type="ECO:0000313" key="2">
    <source>
        <dbReference type="Proteomes" id="UP000790377"/>
    </source>
</evidence>
<dbReference type="EMBL" id="MU267749">
    <property type="protein sequence ID" value="KAH7909633.1"/>
    <property type="molecule type" value="Genomic_DNA"/>
</dbReference>